<dbReference type="PANTHER" id="PTHR43060:SF15">
    <property type="entry name" value="3-HYDROXYISOBUTYRATE DEHYDROGENASE-LIKE 1, MITOCHONDRIAL-RELATED"/>
    <property type="match status" value="1"/>
</dbReference>
<evidence type="ECO:0000256" key="3">
    <source>
        <dbReference type="ARBA" id="ARBA00023027"/>
    </source>
</evidence>
<dbReference type="GO" id="GO:0050661">
    <property type="term" value="F:NADP binding"/>
    <property type="evidence" value="ECO:0007669"/>
    <property type="project" value="InterPro"/>
</dbReference>
<dbReference type="InterPro" id="IPR008927">
    <property type="entry name" value="6-PGluconate_DH-like_C_sf"/>
</dbReference>
<dbReference type="InterPro" id="IPR013328">
    <property type="entry name" value="6PGD_dom2"/>
</dbReference>
<evidence type="ECO:0000313" key="8">
    <source>
        <dbReference type="Proteomes" id="UP000283063"/>
    </source>
</evidence>
<proteinExistence type="inferred from homology"/>
<dbReference type="InterPro" id="IPR002204">
    <property type="entry name" value="3-OH-isobutyrate_DH-rel_CS"/>
</dbReference>
<dbReference type="SUPFAM" id="SSF48179">
    <property type="entry name" value="6-phosphogluconate dehydrogenase C-terminal domain-like"/>
    <property type="match status" value="1"/>
</dbReference>
<dbReference type="Gene3D" id="3.40.50.720">
    <property type="entry name" value="NAD(P)-binding Rossmann-like Domain"/>
    <property type="match status" value="1"/>
</dbReference>
<sequence length="302" mass="31999">MRYGFVGLGQMGAPMAANLAAAQDVKVLDLSEDAIKAAVRAGASAVSSLKDFADIGVLFLCLPNGGIVEKSLFDKTNGIAKFLSPNTIVVDTSTIEYSLTLSIGDRLDALGLRFLDAPVSGMWKRAQDGTLTMMIGGETDIVEDLRPALSTMADRILHTGAVGSGQLTKLINQLLFDINVAALAEILPMAKKLGLDPENTAEVVNSGTGRSYASEYFIPQILEGTFDTGYPLQSAYKDLISGAEISARYQIPAPVLAAATSTYQQALLEGHGAKDKGAMVLVYERLLGVNCRKSSVEDTTND</sequence>
<gene>
    <name evidence="7" type="ORF">EBB79_14205</name>
</gene>
<evidence type="ECO:0000256" key="2">
    <source>
        <dbReference type="ARBA" id="ARBA00023002"/>
    </source>
</evidence>
<name>A0A3T0N4L2_9RHOB</name>
<dbReference type="EMBL" id="CP033219">
    <property type="protein sequence ID" value="AZV78909.1"/>
    <property type="molecule type" value="Genomic_DNA"/>
</dbReference>
<dbReference type="Gene3D" id="1.10.1040.10">
    <property type="entry name" value="N-(1-d-carboxylethyl)-l-norvaline Dehydrogenase, domain 2"/>
    <property type="match status" value="1"/>
</dbReference>
<dbReference type="PANTHER" id="PTHR43060">
    <property type="entry name" value="3-HYDROXYISOBUTYRATE DEHYDROGENASE-LIKE 1, MITOCHONDRIAL-RELATED"/>
    <property type="match status" value="1"/>
</dbReference>
<dbReference type="Pfam" id="PF03446">
    <property type="entry name" value="NAD_binding_2"/>
    <property type="match status" value="1"/>
</dbReference>
<evidence type="ECO:0000313" key="7">
    <source>
        <dbReference type="EMBL" id="AZV78909.1"/>
    </source>
</evidence>
<feature type="domain" description="6-phosphogluconate dehydrogenase NADP-binding" evidence="5">
    <location>
        <begin position="3"/>
        <end position="160"/>
    </location>
</feature>
<dbReference type="SUPFAM" id="SSF51735">
    <property type="entry name" value="NAD(P)-binding Rossmann-fold domains"/>
    <property type="match status" value="1"/>
</dbReference>
<dbReference type="OrthoDB" id="9812907at2"/>
<dbReference type="RefSeq" id="WP_127749461.1">
    <property type="nucleotide sequence ID" value="NZ_CP033219.1"/>
</dbReference>
<dbReference type="GO" id="GO:0051287">
    <property type="term" value="F:NAD binding"/>
    <property type="evidence" value="ECO:0007669"/>
    <property type="project" value="InterPro"/>
</dbReference>
<dbReference type="InterPro" id="IPR029154">
    <property type="entry name" value="HIBADH-like_NADP-bd"/>
</dbReference>
<dbReference type="InterPro" id="IPR006115">
    <property type="entry name" value="6PGDH_NADP-bd"/>
</dbReference>
<dbReference type="GO" id="GO:0016054">
    <property type="term" value="P:organic acid catabolic process"/>
    <property type="evidence" value="ECO:0007669"/>
    <property type="project" value="UniProtKB-ARBA"/>
</dbReference>
<accession>A0A3T0N4L2</accession>
<evidence type="ECO:0000256" key="4">
    <source>
        <dbReference type="PIRSR" id="PIRSR000103-1"/>
    </source>
</evidence>
<feature type="active site" evidence="4">
    <location>
        <position position="169"/>
    </location>
</feature>
<reference evidence="7 8" key="1">
    <citation type="submission" date="2018-10" db="EMBL/GenBank/DDBJ databases">
        <title>Parasedimentitalea marina sp. nov., a psychrophilic bacterium isolated from deep seawater of the New Britain Trench.</title>
        <authorList>
            <person name="Cao J."/>
        </authorList>
    </citation>
    <scope>NUCLEOTIDE SEQUENCE [LARGE SCALE GENOMIC DNA]</scope>
    <source>
        <strain evidence="7 8">W43</strain>
    </source>
</reference>
<keyword evidence="3" id="KW-0520">NAD</keyword>
<evidence type="ECO:0000259" key="5">
    <source>
        <dbReference type="Pfam" id="PF03446"/>
    </source>
</evidence>
<comment type="similarity">
    <text evidence="1">Belongs to the HIBADH-related family.</text>
</comment>
<protein>
    <submittedName>
        <fullName evidence="7">NAD(P)-dependent oxidoreductase</fullName>
    </submittedName>
</protein>
<dbReference type="InterPro" id="IPR015815">
    <property type="entry name" value="HIBADH-related"/>
</dbReference>
<dbReference type="Proteomes" id="UP000283063">
    <property type="component" value="Chromosome"/>
</dbReference>
<dbReference type="GO" id="GO:0016491">
    <property type="term" value="F:oxidoreductase activity"/>
    <property type="evidence" value="ECO:0007669"/>
    <property type="project" value="UniProtKB-KW"/>
</dbReference>
<feature type="domain" description="3-hydroxyisobutyrate dehydrogenase-like NAD-binding" evidence="6">
    <location>
        <begin position="163"/>
        <end position="282"/>
    </location>
</feature>
<keyword evidence="2" id="KW-0560">Oxidoreductase</keyword>
<organism evidence="7 8">
    <name type="scientific">Parasedimentitalea marina</name>
    <dbReference type="NCBI Taxonomy" id="2483033"/>
    <lineage>
        <taxon>Bacteria</taxon>
        <taxon>Pseudomonadati</taxon>
        <taxon>Pseudomonadota</taxon>
        <taxon>Alphaproteobacteria</taxon>
        <taxon>Rhodobacterales</taxon>
        <taxon>Paracoccaceae</taxon>
        <taxon>Parasedimentitalea</taxon>
    </lineage>
</organism>
<evidence type="ECO:0000256" key="1">
    <source>
        <dbReference type="ARBA" id="ARBA00009080"/>
    </source>
</evidence>
<dbReference type="PIRSF" id="PIRSF000103">
    <property type="entry name" value="HIBADH"/>
    <property type="match status" value="1"/>
</dbReference>
<keyword evidence="8" id="KW-1185">Reference proteome</keyword>
<dbReference type="KEGG" id="sedi:EBB79_14205"/>
<dbReference type="PROSITE" id="PS00895">
    <property type="entry name" value="3_HYDROXYISOBUT_DH"/>
    <property type="match status" value="1"/>
</dbReference>
<evidence type="ECO:0000259" key="6">
    <source>
        <dbReference type="Pfam" id="PF14833"/>
    </source>
</evidence>
<dbReference type="InterPro" id="IPR036291">
    <property type="entry name" value="NAD(P)-bd_dom_sf"/>
</dbReference>
<dbReference type="AlphaFoldDB" id="A0A3T0N4L2"/>
<dbReference type="Pfam" id="PF14833">
    <property type="entry name" value="NAD_binding_11"/>
    <property type="match status" value="1"/>
</dbReference>